<feature type="region of interest" description="Disordered" evidence="1">
    <location>
        <begin position="1"/>
        <end position="53"/>
    </location>
</feature>
<accession>A0A1G6N315</accession>
<evidence type="ECO:0000256" key="1">
    <source>
        <dbReference type="SAM" id="MobiDB-lite"/>
    </source>
</evidence>
<gene>
    <name evidence="2" type="ORF">SAMN05216410_2036</name>
</gene>
<organism evidence="2 3">
    <name type="scientific">Sanguibacter gelidistatuariae</name>
    <dbReference type="NCBI Taxonomy" id="1814289"/>
    <lineage>
        <taxon>Bacteria</taxon>
        <taxon>Bacillati</taxon>
        <taxon>Actinomycetota</taxon>
        <taxon>Actinomycetes</taxon>
        <taxon>Micrococcales</taxon>
        <taxon>Sanguibacteraceae</taxon>
        <taxon>Sanguibacter</taxon>
    </lineage>
</organism>
<dbReference type="AlphaFoldDB" id="A0A1G6N315"/>
<keyword evidence="3" id="KW-1185">Reference proteome</keyword>
<dbReference type="OrthoDB" id="5150016at2"/>
<evidence type="ECO:0000313" key="2">
    <source>
        <dbReference type="EMBL" id="SDC62091.1"/>
    </source>
</evidence>
<protein>
    <submittedName>
        <fullName evidence="2">Uncharacterized protein</fullName>
    </submittedName>
</protein>
<name>A0A1G6N315_9MICO</name>
<dbReference type="EMBL" id="FMYH01000003">
    <property type="protein sequence ID" value="SDC62091.1"/>
    <property type="molecule type" value="Genomic_DNA"/>
</dbReference>
<evidence type="ECO:0000313" key="3">
    <source>
        <dbReference type="Proteomes" id="UP000199039"/>
    </source>
</evidence>
<feature type="compositionally biased region" description="Low complexity" evidence="1">
    <location>
        <begin position="34"/>
        <end position="45"/>
    </location>
</feature>
<dbReference type="Proteomes" id="UP000199039">
    <property type="component" value="Unassembled WGS sequence"/>
</dbReference>
<feature type="region of interest" description="Disordered" evidence="1">
    <location>
        <begin position="75"/>
        <end position="96"/>
    </location>
</feature>
<reference evidence="2 3" key="1">
    <citation type="submission" date="2016-09" db="EMBL/GenBank/DDBJ databases">
        <authorList>
            <person name="Capua I."/>
            <person name="De Benedictis P."/>
            <person name="Joannis T."/>
            <person name="Lombin L.H."/>
            <person name="Cattoli G."/>
        </authorList>
    </citation>
    <scope>NUCLEOTIDE SEQUENCE [LARGE SCALE GENOMIC DNA]</scope>
    <source>
        <strain evidence="2 3">ISLP-3</strain>
    </source>
</reference>
<sequence>MTRTRSHDARPEGRGERAKAASENAARSCSGTHAAAEPGAEGLEATDPSLRDLPDVSGLLARMLDERIPLALIADLASPKGPNSDQIMASERQDVG</sequence>
<feature type="compositionally biased region" description="Basic and acidic residues" evidence="1">
    <location>
        <begin position="1"/>
        <end position="20"/>
    </location>
</feature>
<dbReference type="RefSeq" id="WP_139185790.1">
    <property type="nucleotide sequence ID" value="NZ_FMYH01000003.1"/>
</dbReference>
<proteinExistence type="predicted"/>